<evidence type="ECO:0000313" key="2">
    <source>
        <dbReference type="EMBL" id="SOQ51319.1"/>
    </source>
</evidence>
<protein>
    <submittedName>
        <fullName evidence="2">SFRICE_038004</fullName>
    </submittedName>
</protein>
<proteinExistence type="predicted"/>
<gene>
    <name evidence="2" type="ORF">SFRICE_038004</name>
</gene>
<dbReference type="EMBL" id="ODYU01008045">
    <property type="protein sequence ID" value="SOQ51319.1"/>
    <property type="molecule type" value="Genomic_DNA"/>
</dbReference>
<name>A0A2H1WE26_SPOFR</name>
<feature type="compositionally biased region" description="Low complexity" evidence="1">
    <location>
        <begin position="32"/>
        <end position="54"/>
    </location>
</feature>
<evidence type="ECO:0000256" key="1">
    <source>
        <dbReference type="SAM" id="MobiDB-lite"/>
    </source>
</evidence>
<feature type="region of interest" description="Disordered" evidence="1">
    <location>
        <begin position="31"/>
        <end position="58"/>
    </location>
</feature>
<sequence length="81" mass="8804">MIRDKRRSRSRGLWLEGEGVLQRRGVSPDWPAGGRALQAGARGATTAESSAATAPSDGGECRVTRLQHHAYTLYLTATFVY</sequence>
<reference evidence="2" key="1">
    <citation type="submission" date="2016-07" db="EMBL/GenBank/DDBJ databases">
        <authorList>
            <person name="Bretaudeau A."/>
        </authorList>
    </citation>
    <scope>NUCLEOTIDE SEQUENCE</scope>
    <source>
        <strain evidence="2">Rice</strain>
        <tissue evidence="2">Whole body</tissue>
    </source>
</reference>
<dbReference type="AlphaFoldDB" id="A0A2H1WE26"/>
<organism evidence="2">
    <name type="scientific">Spodoptera frugiperda</name>
    <name type="common">Fall armyworm</name>
    <dbReference type="NCBI Taxonomy" id="7108"/>
    <lineage>
        <taxon>Eukaryota</taxon>
        <taxon>Metazoa</taxon>
        <taxon>Ecdysozoa</taxon>
        <taxon>Arthropoda</taxon>
        <taxon>Hexapoda</taxon>
        <taxon>Insecta</taxon>
        <taxon>Pterygota</taxon>
        <taxon>Neoptera</taxon>
        <taxon>Endopterygota</taxon>
        <taxon>Lepidoptera</taxon>
        <taxon>Glossata</taxon>
        <taxon>Ditrysia</taxon>
        <taxon>Noctuoidea</taxon>
        <taxon>Noctuidae</taxon>
        <taxon>Amphipyrinae</taxon>
        <taxon>Spodoptera</taxon>
    </lineage>
</organism>
<accession>A0A2H1WE26</accession>